<dbReference type="Proteomes" id="UP000549394">
    <property type="component" value="Unassembled WGS sequence"/>
</dbReference>
<dbReference type="EMBL" id="CAJFCJ010000002">
    <property type="protein sequence ID" value="CAD5112094.1"/>
    <property type="molecule type" value="Genomic_DNA"/>
</dbReference>
<dbReference type="PANTHER" id="PTHR31526:SF2">
    <property type="entry name" value="SOSS COMPLEX SUBUNIT C"/>
    <property type="match status" value="1"/>
</dbReference>
<dbReference type="GO" id="GO:0005654">
    <property type="term" value="C:nucleoplasm"/>
    <property type="evidence" value="ECO:0007669"/>
    <property type="project" value="TreeGrafter"/>
</dbReference>
<comment type="caution">
    <text evidence="3">The sequence shown here is derived from an EMBL/GenBank/DDBJ whole genome shotgun (WGS) entry which is preliminary data.</text>
</comment>
<dbReference type="GO" id="GO:0006281">
    <property type="term" value="P:DNA repair"/>
    <property type="evidence" value="ECO:0007669"/>
    <property type="project" value="InterPro"/>
</dbReference>
<dbReference type="Pfam" id="PF15925">
    <property type="entry name" value="SOSSC"/>
    <property type="match status" value="1"/>
</dbReference>
<sequence length="104" mass="11506">MSIDFHGPTAKQEQQSRRILEQLNEDKRRLKAATQNQSLVPESQPNPNPMLLPGDNGGASRSASQALKQAHESSFGYYVTQESNFGNVILPVLPRFVETKPAKS</sequence>
<evidence type="ECO:0000313" key="4">
    <source>
        <dbReference type="Proteomes" id="UP000549394"/>
    </source>
</evidence>
<dbReference type="InterPro" id="IPR031821">
    <property type="entry name" value="SOSSC"/>
</dbReference>
<evidence type="ECO:0000256" key="2">
    <source>
        <dbReference type="SAM" id="MobiDB-lite"/>
    </source>
</evidence>
<evidence type="ECO:0000256" key="1">
    <source>
        <dbReference type="ARBA" id="ARBA00007829"/>
    </source>
</evidence>
<keyword evidence="4" id="KW-1185">Reference proteome</keyword>
<protein>
    <submittedName>
        <fullName evidence="3">DgyrCDS1334</fullName>
    </submittedName>
</protein>
<dbReference type="AlphaFoldDB" id="A0A7I8V8G8"/>
<dbReference type="OrthoDB" id="419617at2759"/>
<name>A0A7I8V8G8_9ANNE</name>
<evidence type="ECO:0000313" key="3">
    <source>
        <dbReference type="EMBL" id="CAD5112094.1"/>
    </source>
</evidence>
<dbReference type="PANTHER" id="PTHR31526">
    <property type="entry name" value="SOSS COMPLEX SUBUNIT C"/>
    <property type="match status" value="1"/>
</dbReference>
<gene>
    <name evidence="3" type="ORF">DGYR_LOCUS1296</name>
</gene>
<reference evidence="3 4" key="1">
    <citation type="submission" date="2020-08" db="EMBL/GenBank/DDBJ databases">
        <authorList>
            <person name="Hejnol A."/>
        </authorList>
    </citation>
    <scope>NUCLEOTIDE SEQUENCE [LARGE SCALE GENOMIC DNA]</scope>
</reference>
<organism evidence="3 4">
    <name type="scientific">Dimorphilus gyrociliatus</name>
    <dbReference type="NCBI Taxonomy" id="2664684"/>
    <lineage>
        <taxon>Eukaryota</taxon>
        <taxon>Metazoa</taxon>
        <taxon>Spiralia</taxon>
        <taxon>Lophotrochozoa</taxon>
        <taxon>Annelida</taxon>
        <taxon>Polychaeta</taxon>
        <taxon>Polychaeta incertae sedis</taxon>
        <taxon>Dinophilidae</taxon>
        <taxon>Dimorphilus</taxon>
    </lineage>
</organism>
<feature type="compositionally biased region" description="Polar residues" evidence="2">
    <location>
        <begin position="33"/>
        <end position="43"/>
    </location>
</feature>
<dbReference type="GO" id="GO:0070876">
    <property type="term" value="C:SOSS complex"/>
    <property type="evidence" value="ECO:0007669"/>
    <property type="project" value="InterPro"/>
</dbReference>
<proteinExistence type="inferred from homology"/>
<comment type="similarity">
    <text evidence="1">Belongs to the SOSS-C family.</text>
</comment>
<accession>A0A7I8V8G8</accession>
<feature type="region of interest" description="Disordered" evidence="2">
    <location>
        <begin position="29"/>
        <end position="71"/>
    </location>
</feature>